<dbReference type="CDD" id="cd05259">
    <property type="entry name" value="PCBER_SDR_a"/>
    <property type="match status" value="1"/>
</dbReference>
<gene>
    <name evidence="4" type="ORF">PG993_004050</name>
</gene>
<dbReference type="Gene3D" id="3.90.25.10">
    <property type="entry name" value="UDP-galactose 4-epimerase, domain 1"/>
    <property type="match status" value="1"/>
</dbReference>
<evidence type="ECO:0000259" key="3">
    <source>
        <dbReference type="Pfam" id="PF05368"/>
    </source>
</evidence>
<dbReference type="Proteomes" id="UP001444661">
    <property type="component" value="Unassembled WGS sequence"/>
</dbReference>
<keyword evidence="2" id="KW-0560">Oxidoreductase</keyword>
<evidence type="ECO:0000313" key="5">
    <source>
        <dbReference type="Proteomes" id="UP001444661"/>
    </source>
</evidence>
<dbReference type="PANTHER" id="PTHR47706:SF11">
    <property type="entry name" value="ISOFLAVONE REDUCTASE FAMILY PROTEIN (AFU_ORTHOLOGUE AFUA_1G12510)"/>
    <property type="match status" value="1"/>
</dbReference>
<dbReference type="Pfam" id="PF05368">
    <property type="entry name" value="NmrA"/>
    <property type="match status" value="1"/>
</dbReference>
<protein>
    <recommendedName>
        <fullName evidence="3">NmrA-like domain-containing protein</fullName>
    </recommendedName>
</protein>
<evidence type="ECO:0000256" key="2">
    <source>
        <dbReference type="ARBA" id="ARBA00023002"/>
    </source>
</evidence>
<dbReference type="Gene3D" id="3.40.50.720">
    <property type="entry name" value="NAD(P)-binding Rossmann-like Domain"/>
    <property type="match status" value="1"/>
</dbReference>
<evidence type="ECO:0000256" key="1">
    <source>
        <dbReference type="ARBA" id="ARBA00022857"/>
    </source>
</evidence>
<dbReference type="PANTHER" id="PTHR47706">
    <property type="entry name" value="NMRA-LIKE FAMILY PROTEIN"/>
    <property type="match status" value="1"/>
</dbReference>
<reference evidence="4 5" key="1">
    <citation type="submission" date="2023-01" db="EMBL/GenBank/DDBJ databases">
        <title>Analysis of 21 Apiospora genomes using comparative genomics revels a genus with tremendous synthesis potential of carbohydrate active enzymes and secondary metabolites.</title>
        <authorList>
            <person name="Sorensen T."/>
        </authorList>
    </citation>
    <scope>NUCLEOTIDE SEQUENCE [LARGE SCALE GENOMIC DNA]</scope>
    <source>
        <strain evidence="4 5">CBS 33761</strain>
    </source>
</reference>
<dbReference type="SUPFAM" id="SSF51735">
    <property type="entry name" value="NAD(P)-binding Rossmann-fold domains"/>
    <property type="match status" value="1"/>
</dbReference>
<name>A0ABR1TBN1_9PEZI</name>
<comment type="caution">
    <text evidence="4">The sequence shown here is derived from an EMBL/GenBank/DDBJ whole genome shotgun (WGS) entry which is preliminary data.</text>
</comment>
<dbReference type="InterPro" id="IPR008030">
    <property type="entry name" value="NmrA-like"/>
</dbReference>
<sequence>MAASLPSKILIIGATGAIGKHITSAIASASIKSVSRVSILTSAATAASPQKQPLLASWKQKGLSVITGDITKPEDVRAAYRDIDTVVCCLGRTALLEQIELLRIAEEEASSVQWFFPSEYGTDIEYDATSKDEKPHQNKLKVRAFIRDEIKKLKVTYVVTGPYADMFLDFKRGHESAGGFDAKAHQAVLIGDGNDKVGLTTMPDVGKLVVASLAKPEASMNKALKVQSFVATPREILAEFESQTGAKFDVKYTAMDVLQEEEKQAWAKSDPAAATFTLRRIWAQGKTLYEKTDNEALGLSPQDMEPLSAVVQRAIRGENQ</sequence>
<proteinExistence type="predicted"/>
<dbReference type="InterPro" id="IPR051609">
    <property type="entry name" value="NmrA/Isoflavone_reductase-like"/>
</dbReference>
<accession>A0ABR1TBN1</accession>
<dbReference type="EMBL" id="JAQQWK010000003">
    <property type="protein sequence ID" value="KAK8044026.1"/>
    <property type="molecule type" value="Genomic_DNA"/>
</dbReference>
<keyword evidence="1" id="KW-0521">NADP</keyword>
<keyword evidence="5" id="KW-1185">Reference proteome</keyword>
<dbReference type="InterPro" id="IPR036291">
    <property type="entry name" value="NAD(P)-bd_dom_sf"/>
</dbReference>
<feature type="domain" description="NmrA-like" evidence="3">
    <location>
        <begin position="7"/>
        <end position="260"/>
    </location>
</feature>
<evidence type="ECO:0000313" key="4">
    <source>
        <dbReference type="EMBL" id="KAK8044026.1"/>
    </source>
</evidence>
<organism evidence="4 5">
    <name type="scientific">Apiospora rasikravindrae</name>
    <dbReference type="NCBI Taxonomy" id="990691"/>
    <lineage>
        <taxon>Eukaryota</taxon>
        <taxon>Fungi</taxon>
        <taxon>Dikarya</taxon>
        <taxon>Ascomycota</taxon>
        <taxon>Pezizomycotina</taxon>
        <taxon>Sordariomycetes</taxon>
        <taxon>Xylariomycetidae</taxon>
        <taxon>Amphisphaeriales</taxon>
        <taxon>Apiosporaceae</taxon>
        <taxon>Apiospora</taxon>
    </lineage>
</organism>
<dbReference type="InterPro" id="IPR045312">
    <property type="entry name" value="PCBER-like"/>
</dbReference>